<reference evidence="7" key="1">
    <citation type="submission" date="2023-06" db="EMBL/GenBank/DDBJ databases">
        <title>Draft Genome Sequences of lactic acid bacteria strains isolated from fermented milk products.</title>
        <authorList>
            <person name="Elcheninov A.G."/>
            <person name="Klyukina A."/>
            <person name="Zayulina K.S."/>
            <person name="Gavirova L.A."/>
            <person name="Shcherbakova P.A."/>
            <person name="Shestakov A.I."/>
            <person name="Kublanov I.V."/>
            <person name="Kochetkova T.V."/>
        </authorList>
    </citation>
    <scope>NUCLEOTIDE SEQUENCE</scope>
    <source>
        <strain evidence="7">TOM.142</strain>
    </source>
</reference>
<dbReference type="Gene3D" id="1.20.58.340">
    <property type="entry name" value="Magnesium transport protein CorA, transmembrane region"/>
    <property type="match status" value="2"/>
</dbReference>
<accession>A0AAW7J7U5</accession>
<evidence type="ECO:0000313" key="7">
    <source>
        <dbReference type="EMBL" id="MDM7547013.1"/>
    </source>
</evidence>
<protein>
    <submittedName>
        <fullName evidence="7">CorA family divalent cation transporter</fullName>
    </submittedName>
</protein>
<dbReference type="Pfam" id="PF01544">
    <property type="entry name" value="CorA"/>
    <property type="match status" value="1"/>
</dbReference>
<evidence type="ECO:0000313" key="8">
    <source>
        <dbReference type="Proteomes" id="UP001240905"/>
    </source>
</evidence>
<organism evidence="7 8">
    <name type="scientific">Lactococcus lactis</name>
    <dbReference type="NCBI Taxonomy" id="1358"/>
    <lineage>
        <taxon>Bacteria</taxon>
        <taxon>Bacillati</taxon>
        <taxon>Bacillota</taxon>
        <taxon>Bacilli</taxon>
        <taxon>Lactobacillales</taxon>
        <taxon>Streptococcaceae</taxon>
        <taxon>Lactococcus</taxon>
    </lineage>
</organism>
<evidence type="ECO:0000256" key="5">
    <source>
        <dbReference type="SAM" id="MobiDB-lite"/>
    </source>
</evidence>
<evidence type="ECO:0000256" key="1">
    <source>
        <dbReference type="ARBA" id="ARBA00004141"/>
    </source>
</evidence>
<evidence type="ECO:0000256" key="6">
    <source>
        <dbReference type="SAM" id="Phobius"/>
    </source>
</evidence>
<feature type="region of interest" description="Disordered" evidence="5">
    <location>
        <begin position="333"/>
        <end position="352"/>
    </location>
</feature>
<dbReference type="SUPFAM" id="SSF144083">
    <property type="entry name" value="Magnesium transport protein CorA, transmembrane region"/>
    <property type="match status" value="1"/>
</dbReference>
<dbReference type="InterPro" id="IPR002523">
    <property type="entry name" value="MgTranspt_CorA/ZnTranspt_ZntB"/>
</dbReference>
<dbReference type="PANTHER" id="PTHR47891">
    <property type="entry name" value="TRANSPORTER-RELATED"/>
    <property type="match status" value="1"/>
</dbReference>
<dbReference type="RefSeq" id="WP_259760642.1">
    <property type="nucleotide sequence ID" value="NZ_JAUCAE010000011.1"/>
</dbReference>
<dbReference type="AlphaFoldDB" id="A0AAW7J7U5"/>
<dbReference type="EMBL" id="JAUCAE010000011">
    <property type="protein sequence ID" value="MDM7547013.1"/>
    <property type="molecule type" value="Genomic_DNA"/>
</dbReference>
<dbReference type="InterPro" id="IPR047199">
    <property type="entry name" value="CorA-like"/>
</dbReference>
<sequence length="352" mass="41404">MIDYIEVDGGNSNLKELNCSNSNSLHSVVYLFNPKDKIYDFFKEEYQLDLENLLYEEEEVIHEISYTKTGKEELKILFILPHQNLKNDLNRKIKALVILKLEEKLIIVTSEKEDFISDFFKNTGENVERSEVNFIQLLNVSIQKVIKDVKEKREEISLLETQIQSLGPSGTIFNEILRLKKYLILLDFIIDSDRKILSFIKREQMESIKEIHMQNEVTLLEERMDTLKSLVRAYNKYLSSLDTIINNNSSFQLNNIMKTLTELTVVLTIPTITYGFWGINLKLPFQGIPYGSLLVIVISLLISLLVCCWLKRKNLFRKIYKIIKKRRKNYENWPSKSKLPWRKTSPTSTKRY</sequence>
<name>A0AAW7J7U5_9LACT</name>
<dbReference type="PANTHER" id="PTHR47891:SF2">
    <property type="entry name" value="MAGNESIUM AND COBALT TRANSPORTER"/>
    <property type="match status" value="1"/>
</dbReference>
<evidence type="ECO:0000256" key="4">
    <source>
        <dbReference type="ARBA" id="ARBA00023136"/>
    </source>
</evidence>
<evidence type="ECO:0000256" key="2">
    <source>
        <dbReference type="ARBA" id="ARBA00022692"/>
    </source>
</evidence>
<comment type="subcellular location">
    <subcellularLocation>
        <location evidence="1">Membrane</location>
        <topology evidence="1">Multi-pass membrane protein</topology>
    </subcellularLocation>
</comment>
<keyword evidence="4 6" id="KW-0472">Membrane</keyword>
<dbReference type="InterPro" id="IPR045863">
    <property type="entry name" value="CorA_TM1_TM2"/>
</dbReference>
<dbReference type="GO" id="GO:0016020">
    <property type="term" value="C:membrane"/>
    <property type="evidence" value="ECO:0007669"/>
    <property type="project" value="UniProtKB-SubCell"/>
</dbReference>
<comment type="caution">
    <text evidence="7">The sequence shown here is derived from an EMBL/GenBank/DDBJ whole genome shotgun (WGS) entry which is preliminary data.</text>
</comment>
<dbReference type="Proteomes" id="UP001240905">
    <property type="component" value="Unassembled WGS sequence"/>
</dbReference>
<keyword evidence="2 6" id="KW-0812">Transmembrane</keyword>
<gene>
    <name evidence="7" type="ORF">QUD52_08260</name>
</gene>
<proteinExistence type="predicted"/>
<feature type="transmembrane region" description="Helical" evidence="6">
    <location>
        <begin position="291"/>
        <end position="310"/>
    </location>
</feature>
<dbReference type="GO" id="GO:0046873">
    <property type="term" value="F:metal ion transmembrane transporter activity"/>
    <property type="evidence" value="ECO:0007669"/>
    <property type="project" value="InterPro"/>
</dbReference>
<keyword evidence="3 6" id="KW-1133">Transmembrane helix</keyword>
<evidence type="ECO:0000256" key="3">
    <source>
        <dbReference type="ARBA" id="ARBA00022989"/>
    </source>
</evidence>